<evidence type="ECO:0000313" key="1">
    <source>
        <dbReference type="EMBL" id="KAF9492527.1"/>
    </source>
</evidence>
<gene>
    <name evidence="1" type="ORF">BDN71DRAFT_1451424</name>
</gene>
<comment type="caution">
    <text evidence="1">The sequence shown here is derived from an EMBL/GenBank/DDBJ whole genome shotgun (WGS) entry which is preliminary data.</text>
</comment>
<reference evidence="1" key="1">
    <citation type="submission" date="2020-11" db="EMBL/GenBank/DDBJ databases">
        <authorList>
            <consortium name="DOE Joint Genome Institute"/>
            <person name="Ahrendt S."/>
            <person name="Riley R."/>
            <person name="Andreopoulos W."/>
            <person name="Labutti K."/>
            <person name="Pangilinan J."/>
            <person name="Ruiz-Duenas F.J."/>
            <person name="Barrasa J.M."/>
            <person name="Sanchez-Garcia M."/>
            <person name="Camarero S."/>
            <person name="Miyauchi S."/>
            <person name="Serrano A."/>
            <person name="Linde D."/>
            <person name="Babiker R."/>
            <person name="Drula E."/>
            <person name="Ayuso-Fernandez I."/>
            <person name="Pacheco R."/>
            <person name="Padilla G."/>
            <person name="Ferreira P."/>
            <person name="Barriuso J."/>
            <person name="Kellner H."/>
            <person name="Castanera R."/>
            <person name="Alfaro M."/>
            <person name="Ramirez L."/>
            <person name="Pisabarro A.G."/>
            <person name="Kuo A."/>
            <person name="Tritt A."/>
            <person name="Lipzen A."/>
            <person name="He G."/>
            <person name="Yan M."/>
            <person name="Ng V."/>
            <person name="Cullen D."/>
            <person name="Martin F."/>
            <person name="Rosso M.-N."/>
            <person name="Henrissat B."/>
            <person name="Hibbett D."/>
            <person name="Martinez A.T."/>
            <person name="Grigoriev I.V."/>
        </authorList>
    </citation>
    <scope>NUCLEOTIDE SEQUENCE</scope>
    <source>
        <strain evidence="1">ATCC 90797</strain>
    </source>
</reference>
<organism evidence="1 2">
    <name type="scientific">Pleurotus eryngii</name>
    <name type="common">Boletus of the steppes</name>
    <dbReference type="NCBI Taxonomy" id="5323"/>
    <lineage>
        <taxon>Eukaryota</taxon>
        <taxon>Fungi</taxon>
        <taxon>Dikarya</taxon>
        <taxon>Basidiomycota</taxon>
        <taxon>Agaricomycotina</taxon>
        <taxon>Agaricomycetes</taxon>
        <taxon>Agaricomycetidae</taxon>
        <taxon>Agaricales</taxon>
        <taxon>Pleurotineae</taxon>
        <taxon>Pleurotaceae</taxon>
        <taxon>Pleurotus</taxon>
    </lineage>
</organism>
<evidence type="ECO:0000313" key="2">
    <source>
        <dbReference type="Proteomes" id="UP000807025"/>
    </source>
</evidence>
<dbReference type="EMBL" id="MU154600">
    <property type="protein sequence ID" value="KAF9492527.1"/>
    <property type="molecule type" value="Genomic_DNA"/>
</dbReference>
<sequence length="112" mass="12662">CEPSEGDHEERTSGLAQPSMSLNVEIVEIKFMAVRYLDRWNLESTAIANRCSGWQHPMLQLHARDSCGHPNVPFPDYNLTEHAKEEVSTPGMNQLFKVQGHTTFCAYLSATR</sequence>
<dbReference type="AlphaFoldDB" id="A0A9P5ZS59"/>
<dbReference type="Proteomes" id="UP000807025">
    <property type="component" value="Unassembled WGS sequence"/>
</dbReference>
<keyword evidence="2" id="KW-1185">Reference proteome</keyword>
<feature type="non-terminal residue" evidence="1">
    <location>
        <position position="1"/>
    </location>
</feature>
<proteinExistence type="predicted"/>
<name>A0A9P5ZS59_PLEER</name>
<protein>
    <submittedName>
        <fullName evidence="1">Uncharacterized protein</fullName>
    </submittedName>
</protein>
<accession>A0A9P5ZS59</accession>